<dbReference type="STRING" id="183.GCA_002009735_01064"/>
<sequence>MKSTYTNPRSGPLMVLFYFLILTGVAVGYWVMLQHLKNEGFAYYFLMYFFYPFGFISGIYIFISEMRGAYKIQFFEEALRTFSITGKPTTVPYADIEHIGERTFGHNSLFSELFVRTHSGMEIIVTWDTPMLGEIVERTISESKNLESLNLNVKKINQGIWKKPPDTQLLEEAYHRAEENRGRGTPAPKKQSTPTTNDSSIPHR</sequence>
<accession>H2CEW4</accession>
<feature type="transmembrane region" description="Helical" evidence="2">
    <location>
        <begin position="12"/>
        <end position="31"/>
    </location>
</feature>
<dbReference type="HOGENOM" id="CLU_1341889_0_0_12"/>
<dbReference type="Proteomes" id="UP000005737">
    <property type="component" value="Unassembled WGS sequence"/>
</dbReference>
<reference evidence="3 4" key="1">
    <citation type="submission" date="2011-10" db="EMBL/GenBank/DDBJ databases">
        <title>The Improved High-Quality Draft genome of Leptonema illini DSM 21528.</title>
        <authorList>
            <consortium name="US DOE Joint Genome Institute (JGI-PGF)"/>
            <person name="Lucas S."/>
            <person name="Copeland A."/>
            <person name="Lapidus A."/>
            <person name="Glavina del Rio T."/>
            <person name="Dalin E."/>
            <person name="Tice H."/>
            <person name="Bruce D."/>
            <person name="Goodwin L."/>
            <person name="Pitluck S."/>
            <person name="Peters L."/>
            <person name="Mikhailova N."/>
            <person name="Held B."/>
            <person name="Kyrpides N."/>
            <person name="Mavromatis K."/>
            <person name="Ivanova N."/>
            <person name="Markowitz V."/>
            <person name="Cheng J.-F."/>
            <person name="Hugenholtz P."/>
            <person name="Woyke T."/>
            <person name="Wu D."/>
            <person name="Gronow S."/>
            <person name="Wellnitz S."/>
            <person name="Brambilla E.-M."/>
            <person name="Klenk H.-P."/>
            <person name="Eisen J.A."/>
        </authorList>
    </citation>
    <scope>NUCLEOTIDE SEQUENCE [LARGE SCALE GENOMIC DNA]</scope>
    <source>
        <strain evidence="3 4">DSM 21528</strain>
    </source>
</reference>
<proteinExistence type="predicted"/>
<keyword evidence="4" id="KW-1185">Reference proteome</keyword>
<organism evidence="3 4">
    <name type="scientific">Leptonema illini DSM 21528</name>
    <dbReference type="NCBI Taxonomy" id="929563"/>
    <lineage>
        <taxon>Bacteria</taxon>
        <taxon>Pseudomonadati</taxon>
        <taxon>Spirochaetota</taxon>
        <taxon>Spirochaetia</taxon>
        <taxon>Leptospirales</taxon>
        <taxon>Leptospiraceae</taxon>
        <taxon>Leptonema</taxon>
    </lineage>
</organism>
<feature type="region of interest" description="Disordered" evidence="1">
    <location>
        <begin position="172"/>
        <end position="204"/>
    </location>
</feature>
<dbReference type="RefSeq" id="WP_002773830.1">
    <property type="nucleotide sequence ID" value="NZ_JH597773.1"/>
</dbReference>
<keyword evidence="2" id="KW-0812">Transmembrane</keyword>
<evidence type="ECO:0000256" key="1">
    <source>
        <dbReference type="SAM" id="MobiDB-lite"/>
    </source>
</evidence>
<feature type="compositionally biased region" description="Basic and acidic residues" evidence="1">
    <location>
        <begin position="172"/>
        <end position="182"/>
    </location>
</feature>
<gene>
    <name evidence="3" type="ORF">Lepil_3064</name>
</gene>
<dbReference type="EMBL" id="JH597773">
    <property type="protein sequence ID" value="EHQ07728.1"/>
    <property type="molecule type" value="Genomic_DNA"/>
</dbReference>
<keyword evidence="2" id="KW-1133">Transmembrane helix</keyword>
<name>H2CEW4_9LEPT</name>
<feature type="transmembrane region" description="Helical" evidence="2">
    <location>
        <begin position="43"/>
        <end position="63"/>
    </location>
</feature>
<keyword evidence="2" id="KW-0472">Membrane</keyword>
<evidence type="ECO:0000313" key="3">
    <source>
        <dbReference type="EMBL" id="EHQ07728.1"/>
    </source>
</evidence>
<protein>
    <submittedName>
        <fullName evidence="3">Uncharacterized protein</fullName>
    </submittedName>
</protein>
<dbReference type="AlphaFoldDB" id="H2CEW4"/>
<evidence type="ECO:0000313" key="4">
    <source>
        <dbReference type="Proteomes" id="UP000005737"/>
    </source>
</evidence>
<evidence type="ECO:0000256" key="2">
    <source>
        <dbReference type="SAM" id="Phobius"/>
    </source>
</evidence>
<feature type="compositionally biased region" description="Polar residues" evidence="1">
    <location>
        <begin position="190"/>
        <end position="204"/>
    </location>
</feature>